<evidence type="ECO:0000313" key="1">
    <source>
        <dbReference type="EMBL" id="OXV05566.1"/>
    </source>
</evidence>
<proteinExistence type="predicted"/>
<sequence length="162" mass="18546">MKLALHHPFEAVEELLLLDGQEADTFAEAYAHCRLHQIGLHHRGKHQENDFYDPVEKRIPLADWEVLAGRSRRNNLTVIEDADALGNRSADRYDWSAHVGTRTTLTRDAWDQTKLSPVDRPLPPLRDRDTLNPEQRVFYDTLVDHYGEELNGVDPASTLGQL</sequence>
<protein>
    <submittedName>
        <fullName evidence="1">Uncharacterized protein</fullName>
    </submittedName>
</protein>
<reference evidence="1 2" key="1">
    <citation type="journal article" date="2015" name="Environ. Microbiol.">
        <title>Metagenome sequence of Elaphomyces granulatus from sporocarp tissue reveals Ascomycota ectomycorrhizal fingerprints of genome expansion and a Proteobacteria-rich microbiome.</title>
        <authorList>
            <person name="Quandt C.A."/>
            <person name="Kohler A."/>
            <person name="Hesse C.N."/>
            <person name="Sharpton T.J."/>
            <person name="Martin F."/>
            <person name="Spatafora J.W."/>
        </authorList>
    </citation>
    <scope>NUCLEOTIDE SEQUENCE [LARGE SCALE GENOMIC DNA]</scope>
    <source>
        <strain evidence="1 2">OSC145934</strain>
    </source>
</reference>
<comment type="caution">
    <text evidence="1">The sequence shown here is derived from an EMBL/GenBank/DDBJ whole genome shotgun (WGS) entry which is preliminary data.</text>
</comment>
<keyword evidence="2" id="KW-1185">Reference proteome</keyword>
<gene>
    <name evidence="1" type="ORF">Egran_06666</name>
</gene>
<dbReference type="EMBL" id="NPHW01006760">
    <property type="protein sequence ID" value="OXV05566.1"/>
    <property type="molecule type" value="Genomic_DNA"/>
</dbReference>
<dbReference type="Proteomes" id="UP000243515">
    <property type="component" value="Unassembled WGS sequence"/>
</dbReference>
<name>A0A232LN46_9EURO</name>
<dbReference type="OrthoDB" id="432234at2759"/>
<accession>A0A232LN46</accession>
<evidence type="ECO:0000313" key="2">
    <source>
        <dbReference type="Proteomes" id="UP000243515"/>
    </source>
</evidence>
<dbReference type="AlphaFoldDB" id="A0A232LN46"/>
<organism evidence="1 2">
    <name type="scientific">Elaphomyces granulatus</name>
    <dbReference type="NCBI Taxonomy" id="519963"/>
    <lineage>
        <taxon>Eukaryota</taxon>
        <taxon>Fungi</taxon>
        <taxon>Dikarya</taxon>
        <taxon>Ascomycota</taxon>
        <taxon>Pezizomycotina</taxon>
        <taxon>Eurotiomycetes</taxon>
        <taxon>Eurotiomycetidae</taxon>
        <taxon>Eurotiales</taxon>
        <taxon>Elaphomycetaceae</taxon>
        <taxon>Elaphomyces</taxon>
    </lineage>
</organism>